<accession>A0A8J3EVJ8</accession>
<dbReference type="RefSeq" id="WP_165404070.1">
    <property type="nucleotide sequence ID" value="NZ_BMHA01000014.1"/>
</dbReference>
<evidence type="ECO:0000313" key="4">
    <source>
        <dbReference type="Proteomes" id="UP000650511"/>
    </source>
</evidence>
<dbReference type="GO" id="GO:0003824">
    <property type="term" value="F:catalytic activity"/>
    <property type="evidence" value="ECO:0007669"/>
    <property type="project" value="UniProtKB-ARBA"/>
</dbReference>
<reference evidence="3" key="1">
    <citation type="journal article" date="2014" name="Int. J. Syst. Evol. Microbiol.">
        <title>Complete genome sequence of Corynebacterium casei LMG S-19264T (=DSM 44701T), isolated from a smear-ripened cheese.</title>
        <authorList>
            <consortium name="US DOE Joint Genome Institute (JGI-PGF)"/>
            <person name="Walter F."/>
            <person name="Albersmeier A."/>
            <person name="Kalinowski J."/>
            <person name="Ruckert C."/>
        </authorList>
    </citation>
    <scope>NUCLEOTIDE SEQUENCE</scope>
    <source>
        <strain evidence="3">CGMCC 1.14988</strain>
    </source>
</reference>
<dbReference type="Pfam" id="PF12697">
    <property type="entry name" value="Abhydrolase_6"/>
    <property type="match status" value="1"/>
</dbReference>
<dbReference type="InterPro" id="IPR000073">
    <property type="entry name" value="AB_hydrolase_1"/>
</dbReference>
<name>A0A8J3EVJ8_9ACTN</name>
<dbReference type="InterPro" id="IPR029058">
    <property type="entry name" value="AB_hydrolase_fold"/>
</dbReference>
<protein>
    <recommendedName>
        <fullName evidence="2">AB hydrolase-1 domain-containing protein</fullName>
    </recommendedName>
</protein>
<evidence type="ECO:0000256" key="1">
    <source>
        <dbReference type="SAM" id="MobiDB-lite"/>
    </source>
</evidence>
<dbReference type="Proteomes" id="UP000650511">
    <property type="component" value="Unassembled WGS sequence"/>
</dbReference>
<evidence type="ECO:0000259" key="2">
    <source>
        <dbReference type="Pfam" id="PF12697"/>
    </source>
</evidence>
<comment type="caution">
    <text evidence="3">The sequence shown here is derived from an EMBL/GenBank/DDBJ whole genome shotgun (WGS) entry which is preliminary data.</text>
</comment>
<evidence type="ECO:0000313" key="3">
    <source>
        <dbReference type="EMBL" id="GGI09311.1"/>
    </source>
</evidence>
<dbReference type="PANTHER" id="PTHR46438">
    <property type="entry name" value="ALPHA/BETA-HYDROLASES SUPERFAMILY PROTEIN"/>
    <property type="match status" value="1"/>
</dbReference>
<dbReference type="Gene3D" id="3.40.50.1820">
    <property type="entry name" value="alpha/beta hydrolase"/>
    <property type="match status" value="1"/>
</dbReference>
<dbReference type="AlphaFoldDB" id="A0A8J3EVJ8"/>
<keyword evidence="4" id="KW-1185">Reference proteome</keyword>
<feature type="domain" description="AB hydrolase-1" evidence="2">
    <location>
        <begin position="30"/>
        <end position="239"/>
    </location>
</feature>
<feature type="region of interest" description="Disordered" evidence="1">
    <location>
        <begin position="246"/>
        <end position="267"/>
    </location>
</feature>
<dbReference type="PANTHER" id="PTHR46438:SF11">
    <property type="entry name" value="LIPASE-RELATED"/>
    <property type="match status" value="1"/>
</dbReference>
<reference evidence="3" key="2">
    <citation type="submission" date="2020-09" db="EMBL/GenBank/DDBJ databases">
        <authorList>
            <person name="Sun Q."/>
            <person name="Zhou Y."/>
        </authorList>
    </citation>
    <scope>NUCLEOTIDE SEQUENCE</scope>
    <source>
        <strain evidence="3">CGMCC 1.14988</strain>
    </source>
</reference>
<dbReference type="EMBL" id="BMHA01000014">
    <property type="protein sequence ID" value="GGI09311.1"/>
    <property type="molecule type" value="Genomic_DNA"/>
</dbReference>
<proteinExistence type="predicted"/>
<dbReference type="PRINTS" id="PR00111">
    <property type="entry name" value="ABHYDROLASE"/>
</dbReference>
<sequence length="267" mass="29338">MLIRRWTVVGHRVLHSRETTDASRPGRPPLVLVHGSGTTSRYFRPLLQALDGTVPAAAVELPGIGSSSADDIPTDVAGLADVLADWLRTTRRHPTTLVGNSMGCQVVTDVAIRHPELVERLVLIGPTVDRHRHGFFRQAALLLADAFRERPSLIATVLTDSALTNRSAALKYMRAALRHRIDQRLPLVRQPVLIVRGERDPMVTQPWVEELRDLTRDVRLEVVRGAGHGTHHGHPHVVAGLLEPLAPTHSDQEDPGDDFGRRAATSA</sequence>
<gene>
    <name evidence="3" type="ORF">GCM10011354_33450</name>
</gene>
<organism evidence="3 4">
    <name type="scientific">Egicoccus halophilus</name>
    <dbReference type="NCBI Taxonomy" id="1670830"/>
    <lineage>
        <taxon>Bacteria</taxon>
        <taxon>Bacillati</taxon>
        <taxon>Actinomycetota</taxon>
        <taxon>Nitriliruptoria</taxon>
        <taxon>Egicoccales</taxon>
        <taxon>Egicoccaceae</taxon>
        <taxon>Egicoccus</taxon>
    </lineage>
</organism>
<dbReference type="SUPFAM" id="SSF53474">
    <property type="entry name" value="alpha/beta-Hydrolases"/>
    <property type="match status" value="1"/>
</dbReference>